<organism evidence="12 13">
    <name type="scientific">Oncorhynchus kisutch</name>
    <name type="common">Coho salmon</name>
    <name type="synonym">Salmo kisutch</name>
    <dbReference type="NCBI Taxonomy" id="8019"/>
    <lineage>
        <taxon>Eukaryota</taxon>
        <taxon>Metazoa</taxon>
        <taxon>Chordata</taxon>
        <taxon>Craniata</taxon>
        <taxon>Vertebrata</taxon>
        <taxon>Euteleostomi</taxon>
        <taxon>Actinopterygii</taxon>
        <taxon>Neopterygii</taxon>
        <taxon>Teleostei</taxon>
        <taxon>Protacanthopterygii</taxon>
        <taxon>Salmoniformes</taxon>
        <taxon>Salmonidae</taxon>
        <taxon>Salmoninae</taxon>
        <taxon>Oncorhynchus</taxon>
    </lineage>
</organism>
<dbReference type="GeneTree" id="ENSGT00390000014412"/>
<sequence length="145" mass="16578">LLSETVWKKANLASKLSLDNLEKESLLYGGDSEFRQRKVTKEGLAQTSSDITESLMSISQMMSQQVTQSEESITMLATSSQAVLEMNDEFKAMTGTIQLGRKLITMYNLRELTDKLLIFLALVLFLTVIFYILKKRLFFLQTRHN</sequence>
<dbReference type="PANTHER" id="PTHR12825:SF0">
    <property type="entry name" value="VESICLE TRANSPORT PROTEIN SEC20"/>
    <property type="match status" value="1"/>
</dbReference>
<keyword evidence="2" id="KW-0813">Transport</keyword>
<protein>
    <submittedName>
        <fullName evidence="12">BCL2 interacting protein 1</fullName>
    </submittedName>
</protein>
<evidence type="ECO:0000256" key="7">
    <source>
        <dbReference type="ARBA" id="ARBA00023054"/>
    </source>
</evidence>
<feature type="domain" description="Sec20 C-terminal" evidence="11">
    <location>
        <begin position="47"/>
        <end position="137"/>
    </location>
</feature>
<evidence type="ECO:0000313" key="13">
    <source>
        <dbReference type="Proteomes" id="UP000694557"/>
    </source>
</evidence>
<comment type="similarity">
    <text evidence="9">Belongs to the SEC20 family.</text>
</comment>
<dbReference type="GO" id="GO:0005484">
    <property type="term" value="F:SNAP receptor activity"/>
    <property type="evidence" value="ECO:0007669"/>
    <property type="project" value="InterPro"/>
</dbReference>
<feature type="transmembrane region" description="Helical" evidence="10">
    <location>
        <begin position="116"/>
        <end position="133"/>
    </location>
</feature>
<evidence type="ECO:0000256" key="2">
    <source>
        <dbReference type="ARBA" id="ARBA00022448"/>
    </source>
</evidence>
<dbReference type="InterPro" id="IPR056173">
    <property type="entry name" value="Sec20_C"/>
</dbReference>
<dbReference type="GO" id="GO:0005789">
    <property type="term" value="C:endoplasmic reticulum membrane"/>
    <property type="evidence" value="ECO:0007669"/>
    <property type="project" value="UniProtKB-SubCell"/>
</dbReference>
<keyword evidence="6 10" id="KW-1133">Transmembrane helix</keyword>
<keyword evidence="5" id="KW-0931">ER-Golgi transport</keyword>
<accession>A0A8C7HMK6</accession>
<evidence type="ECO:0000256" key="3">
    <source>
        <dbReference type="ARBA" id="ARBA00022692"/>
    </source>
</evidence>
<evidence type="ECO:0000256" key="1">
    <source>
        <dbReference type="ARBA" id="ARBA00004163"/>
    </source>
</evidence>
<keyword evidence="13" id="KW-1185">Reference proteome</keyword>
<evidence type="ECO:0000256" key="9">
    <source>
        <dbReference type="ARBA" id="ARBA00037934"/>
    </source>
</evidence>
<keyword evidence="4" id="KW-0256">Endoplasmic reticulum</keyword>
<gene>
    <name evidence="12" type="primary">BNIP1</name>
    <name evidence="12" type="synonym">LOC109879198</name>
</gene>
<evidence type="ECO:0000313" key="12">
    <source>
        <dbReference type="Ensembl" id="ENSOKIP00005058762.1"/>
    </source>
</evidence>
<keyword evidence="7" id="KW-0175">Coiled coil</keyword>
<reference evidence="12" key="1">
    <citation type="submission" date="2025-08" db="UniProtKB">
        <authorList>
            <consortium name="Ensembl"/>
        </authorList>
    </citation>
    <scope>IDENTIFICATION</scope>
</reference>
<dbReference type="GO" id="GO:0031201">
    <property type="term" value="C:SNARE complex"/>
    <property type="evidence" value="ECO:0007669"/>
    <property type="project" value="TreeGrafter"/>
</dbReference>
<dbReference type="PANTHER" id="PTHR12825">
    <property type="entry name" value="BNIP1-RELATED"/>
    <property type="match status" value="1"/>
</dbReference>
<dbReference type="CDD" id="cd15865">
    <property type="entry name" value="SNARE_SEC20"/>
    <property type="match status" value="1"/>
</dbReference>
<evidence type="ECO:0000256" key="4">
    <source>
        <dbReference type="ARBA" id="ARBA00022824"/>
    </source>
</evidence>
<comment type="subcellular location">
    <subcellularLocation>
        <location evidence="1">Endoplasmic reticulum membrane</location>
        <topology evidence="1">Single-pass type IV membrane protein</topology>
    </subcellularLocation>
</comment>
<evidence type="ECO:0000256" key="8">
    <source>
        <dbReference type="ARBA" id="ARBA00023136"/>
    </source>
</evidence>
<keyword evidence="3 10" id="KW-0812">Transmembrane</keyword>
<reference evidence="12" key="2">
    <citation type="submission" date="2025-09" db="UniProtKB">
        <authorList>
            <consortium name="Ensembl"/>
        </authorList>
    </citation>
    <scope>IDENTIFICATION</scope>
</reference>
<evidence type="ECO:0000259" key="11">
    <source>
        <dbReference type="Pfam" id="PF03908"/>
    </source>
</evidence>
<keyword evidence="8 10" id="KW-0472">Membrane</keyword>
<dbReference type="Proteomes" id="UP000694557">
    <property type="component" value="Unassembled WGS sequence"/>
</dbReference>
<proteinExistence type="inferred from homology"/>
<evidence type="ECO:0000256" key="6">
    <source>
        <dbReference type="ARBA" id="ARBA00022989"/>
    </source>
</evidence>
<evidence type="ECO:0000256" key="10">
    <source>
        <dbReference type="SAM" id="Phobius"/>
    </source>
</evidence>
<dbReference type="Ensembl" id="ENSOKIT00005062456.1">
    <property type="protein sequence ID" value="ENSOKIP00005058762.1"/>
    <property type="gene ID" value="ENSOKIG00005025175.1"/>
</dbReference>
<name>A0A8C7HMK6_ONCKI</name>
<dbReference type="AlphaFoldDB" id="A0A8C7HMK6"/>
<dbReference type="Pfam" id="PF03908">
    <property type="entry name" value="Sec20"/>
    <property type="match status" value="1"/>
</dbReference>
<dbReference type="InterPro" id="IPR005606">
    <property type="entry name" value="Sec20"/>
</dbReference>
<dbReference type="GO" id="GO:0006890">
    <property type="term" value="P:retrograde vesicle-mediated transport, Golgi to endoplasmic reticulum"/>
    <property type="evidence" value="ECO:0007669"/>
    <property type="project" value="InterPro"/>
</dbReference>
<evidence type="ECO:0000256" key="5">
    <source>
        <dbReference type="ARBA" id="ARBA00022892"/>
    </source>
</evidence>